<dbReference type="Proteomes" id="UP000199118">
    <property type="component" value="Unassembled WGS sequence"/>
</dbReference>
<feature type="region of interest" description="Disordered" evidence="1">
    <location>
        <begin position="93"/>
        <end position="127"/>
    </location>
</feature>
<organism evidence="2 3">
    <name type="scientific">Albimonas donghaensis</name>
    <dbReference type="NCBI Taxonomy" id="356660"/>
    <lineage>
        <taxon>Bacteria</taxon>
        <taxon>Pseudomonadati</taxon>
        <taxon>Pseudomonadota</taxon>
        <taxon>Alphaproteobacteria</taxon>
        <taxon>Rhodobacterales</taxon>
        <taxon>Paracoccaceae</taxon>
        <taxon>Albimonas</taxon>
    </lineage>
</organism>
<evidence type="ECO:0000313" key="2">
    <source>
        <dbReference type="EMBL" id="SDX52867.1"/>
    </source>
</evidence>
<feature type="region of interest" description="Disordered" evidence="1">
    <location>
        <begin position="1"/>
        <end position="26"/>
    </location>
</feature>
<sequence length="358" mass="35738">MAPARPITGHSRPRPCPRPPRTGRAGEAVETAVAGHFGELIQGRLGPSGPLALITLPCPALVARVRLAPGPMALRDPAGLIPRRHAAALLRAGAGAGAREGAGEREGPPRRTARGRATIAADMPPGGGAGSSTAARLALLAAAARSAGCEAPSPETAARLCLAQEGATDPLMFAAPAERLWAPREARALAPLPALPGMVVVGGFLGPGRRTDARDLDFADVADLVAAWPDAAGRGDLAALAALAEQSARRNQARRGGPDDAPLRAAARAHGALGIAAAHTGSARGLIFAPGAGDPTAAARALEAAGLARVGVFAAAAPAPQADATPEAPRIPDAEFGNLGHAIPAVPAARASDERASR</sequence>
<protein>
    <submittedName>
        <fullName evidence="2">Threonine kinase</fullName>
    </submittedName>
</protein>
<accession>A0A1H3CFD8</accession>
<gene>
    <name evidence="2" type="ORF">SAMN05444336_10689</name>
</gene>
<keyword evidence="2" id="KW-0418">Kinase</keyword>
<keyword evidence="2" id="KW-0808">Transferase</keyword>
<dbReference type="GO" id="GO:0016301">
    <property type="term" value="F:kinase activity"/>
    <property type="evidence" value="ECO:0007669"/>
    <property type="project" value="UniProtKB-KW"/>
</dbReference>
<name>A0A1H3CFD8_9RHOB</name>
<dbReference type="EMBL" id="FNMZ01000006">
    <property type="protein sequence ID" value="SDX52867.1"/>
    <property type="molecule type" value="Genomic_DNA"/>
</dbReference>
<evidence type="ECO:0000313" key="3">
    <source>
        <dbReference type="Proteomes" id="UP000199118"/>
    </source>
</evidence>
<dbReference type="STRING" id="356660.SAMN05444336_10689"/>
<proteinExistence type="predicted"/>
<reference evidence="2 3" key="1">
    <citation type="submission" date="2016-10" db="EMBL/GenBank/DDBJ databases">
        <authorList>
            <person name="de Groot N.N."/>
        </authorList>
    </citation>
    <scope>NUCLEOTIDE SEQUENCE [LARGE SCALE GENOMIC DNA]</scope>
    <source>
        <strain evidence="2 3">DSM 17890</strain>
    </source>
</reference>
<dbReference type="AlphaFoldDB" id="A0A1H3CFD8"/>
<keyword evidence="3" id="KW-1185">Reference proteome</keyword>
<evidence type="ECO:0000256" key="1">
    <source>
        <dbReference type="SAM" id="MobiDB-lite"/>
    </source>
</evidence>